<sequence length="124" mass="14396">MVMDMLERALDENPEVDLLSVIPTSYKSQISPDARPLSDIAKLNQWTIRRMERQFSQEPDSDFASTFQDFYRREWDRRMKYVDSSTLGMKSEPEPQEIHLPPADTLEKLEDEDEATVVSPLSEG</sequence>
<feature type="region of interest" description="Disordered" evidence="1">
    <location>
        <begin position="86"/>
        <end position="124"/>
    </location>
</feature>
<evidence type="ECO:0000313" key="3">
    <source>
        <dbReference type="Proteomes" id="UP000053328"/>
    </source>
</evidence>
<dbReference type="Proteomes" id="UP000053328">
    <property type="component" value="Unassembled WGS sequence"/>
</dbReference>
<evidence type="ECO:0000256" key="1">
    <source>
        <dbReference type="SAM" id="MobiDB-lite"/>
    </source>
</evidence>
<name>A0A0D2BHW7_9EURO</name>
<accession>A0A0D2BHW7</accession>
<dbReference type="VEuPathDB" id="FungiDB:PV08_10263"/>
<dbReference type="AlphaFoldDB" id="A0A0D2BHW7"/>
<dbReference type="OrthoDB" id="2906425at2759"/>
<keyword evidence="3" id="KW-1185">Reference proteome</keyword>
<dbReference type="RefSeq" id="XP_016231180.1">
    <property type="nucleotide sequence ID" value="XM_016384578.1"/>
</dbReference>
<evidence type="ECO:0000313" key="2">
    <source>
        <dbReference type="EMBL" id="KIW10964.1"/>
    </source>
</evidence>
<reference evidence="2 3" key="1">
    <citation type="submission" date="2015-01" db="EMBL/GenBank/DDBJ databases">
        <title>The Genome Sequence of Exophiala spinifera CBS89968.</title>
        <authorList>
            <consortium name="The Broad Institute Genomics Platform"/>
            <person name="Cuomo C."/>
            <person name="de Hoog S."/>
            <person name="Gorbushina A."/>
            <person name="Stielow B."/>
            <person name="Teixiera M."/>
            <person name="Abouelleil A."/>
            <person name="Chapman S.B."/>
            <person name="Priest M."/>
            <person name="Young S.K."/>
            <person name="Wortman J."/>
            <person name="Nusbaum C."/>
            <person name="Birren B."/>
        </authorList>
    </citation>
    <scope>NUCLEOTIDE SEQUENCE [LARGE SCALE GENOMIC DNA]</scope>
    <source>
        <strain evidence="2 3">CBS 89968</strain>
    </source>
</reference>
<gene>
    <name evidence="2" type="ORF">PV08_10263</name>
</gene>
<proteinExistence type="predicted"/>
<protein>
    <submittedName>
        <fullName evidence="2">Uncharacterized protein</fullName>
    </submittedName>
</protein>
<dbReference type="GeneID" id="27337346"/>
<dbReference type="HOGENOM" id="CLU_2003951_0_0_1"/>
<dbReference type="EMBL" id="KN847499">
    <property type="protein sequence ID" value="KIW10964.1"/>
    <property type="molecule type" value="Genomic_DNA"/>
</dbReference>
<organism evidence="2 3">
    <name type="scientific">Exophiala spinifera</name>
    <dbReference type="NCBI Taxonomy" id="91928"/>
    <lineage>
        <taxon>Eukaryota</taxon>
        <taxon>Fungi</taxon>
        <taxon>Dikarya</taxon>
        <taxon>Ascomycota</taxon>
        <taxon>Pezizomycotina</taxon>
        <taxon>Eurotiomycetes</taxon>
        <taxon>Chaetothyriomycetidae</taxon>
        <taxon>Chaetothyriales</taxon>
        <taxon>Herpotrichiellaceae</taxon>
        <taxon>Exophiala</taxon>
    </lineage>
</organism>